<dbReference type="Pfam" id="PF05719">
    <property type="entry name" value="GPP34"/>
    <property type="match status" value="1"/>
</dbReference>
<evidence type="ECO:0000256" key="2">
    <source>
        <dbReference type="ARBA" id="ARBA00023034"/>
    </source>
</evidence>
<dbReference type="GO" id="GO:0070273">
    <property type="term" value="F:phosphatidylinositol-4-phosphate binding"/>
    <property type="evidence" value="ECO:0007669"/>
    <property type="project" value="InterPro"/>
</dbReference>
<evidence type="ECO:0000256" key="3">
    <source>
        <dbReference type="ARBA" id="ARBA00023121"/>
    </source>
</evidence>
<sequence>MKQLGLTQEFLLCILGKNGKIPTLDMQKILCTAASGVLELLLDGVVELDGKKLSAVKDLPVEKGYLRPVFSFIERKQPVKIEKVIEDFSITFTDKNITELTSAIGDSLTEAGCVRKEKGGLLGGKTVYIPDAEAVDGVVQNIRAELLEKGELSEDIIALTALLHKSGDLSRYFSDYEKKDLKKRIKEIRENPDNEEIRRVTDYVDALFMLFLVAIS</sequence>
<dbReference type="InterPro" id="IPR038261">
    <property type="entry name" value="GPP34-like_sf"/>
</dbReference>
<keyword evidence="4" id="KW-0472">Membrane</keyword>
<comment type="caution">
    <text evidence="5">The sequence shown here is derived from an EMBL/GenBank/DDBJ whole genome shotgun (WGS) entry which is preliminary data.</text>
</comment>
<reference evidence="5" key="2">
    <citation type="journal article" date="2021" name="PeerJ">
        <title>Extensive microbial diversity within the chicken gut microbiome revealed by metagenomics and culture.</title>
        <authorList>
            <person name="Gilroy R."/>
            <person name="Ravi A."/>
            <person name="Getino M."/>
            <person name="Pursley I."/>
            <person name="Horton D.L."/>
            <person name="Alikhan N.F."/>
            <person name="Baker D."/>
            <person name="Gharbi K."/>
            <person name="Hall N."/>
            <person name="Watson M."/>
            <person name="Adriaenssens E.M."/>
            <person name="Foster-Nyarko E."/>
            <person name="Jarju S."/>
            <person name="Secka A."/>
            <person name="Antonio M."/>
            <person name="Oren A."/>
            <person name="Chaudhuri R.R."/>
            <person name="La Ragione R."/>
            <person name="Hildebrand F."/>
            <person name="Pallen M.J."/>
        </authorList>
    </citation>
    <scope>NUCLEOTIDE SEQUENCE</scope>
    <source>
        <strain evidence="5">ChiSjej1B19-7085</strain>
    </source>
</reference>
<dbReference type="Gene3D" id="1.10.3630.10">
    <property type="entry name" value="yeast vps74-n-term truncation variant domain like"/>
    <property type="match status" value="1"/>
</dbReference>
<name>A0A9D1DPV3_9FIRM</name>
<accession>A0A9D1DPV3</accession>
<organism evidence="5 6">
    <name type="scientific">Candidatus Gallacutalibacter pullicola</name>
    <dbReference type="NCBI Taxonomy" id="2840830"/>
    <lineage>
        <taxon>Bacteria</taxon>
        <taxon>Bacillati</taxon>
        <taxon>Bacillota</taxon>
        <taxon>Clostridia</taxon>
        <taxon>Eubacteriales</taxon>
        <taxon>Candidatus Gallacutalibacter</taxon>
    </lineage>
</organism>
<evidence type="ECO:0000313" key="6">
    <source>
        <dbReference type="Proteomes" id="UP000886785"/>
    </source>
</evidence>
<proteinExistence type="predicted"/>
<keyword evidence="2" id="KW-0333">Golgi apparatus</keyword>
<dbReference type="GO" id="GO:0005737">
    <property type="term" value="C:cytoplasm"/>
    <property type="evidence" value="ECO:0007669"/>
    <property type="project" value="UniProtKB-ARBA"/>
</dbReference>
<protein>
    <submittedName>
        <fullName evidence="5">GPP34 family phosphoprotein</fullName>
    </submittedName>
</protein>
<evidence type="ECO:0000256" key="4">
    <source>
        <dbReference type="ARBA" id="ARBA00023136"/>
    </source>
</evidence>
<dbReference type="Proteomes" id="UP000886785">
    <property type="component" value="Unassembled WGS sequence"/>
</dbReference>
<dbReference type="AlphaFoldDB" id="A0A9D1DPV3"/>
<dbReference type="InterPro" id="IPR008628">
    <property type="entry name" value="GPP34-like"/>
</dbReference>
<dbReference type="GO" id="GO:0012505">
    <property type="term" value="C:endomembrane system"/>
    <property type="evidence" value="ECO:0007669"/>
    <property type="project" value="UniProtKB-ARBA"/>
</dbReference>
<keyword evidence="3" id="KW-0446">Lipid-binding</keyword>
<evidence type="ECO:0000313" key="5">
    <source>
        <dbReference type="EMBL" id="HIR56801.1"/>
    </source>
</evidence>
<dbReference type="EMBL" id="DVHF01000046">
    <property type="protein sequence ID" value="HIR56801.1"/>
    <property type="molecule type" value="Genomic_DNA"/>
</dbReference>
<comment type="subcellular location">
    <subcellularLocation>
        <location evidence="1">Golgi apparatus membrane</location>
        <topology evidence="1">Peripheral membrane protein</topology>
        <orientation evidence="1">Cytoplasmic side</orientation>
    </subcellularLocation>
</comment>
<gene>
    <name evidence="5" type="ORF">IAA54_03965</name>
</gene>
<evidence type="ECO:0000256" key="1">
    <source>
        <dbReference type="ARBA" id="ARBA00004255"/>
    </source>
</evidence>
<reference evidence="5" key="1">
    <citation type="submission" date="2020-10" db="EMBL/GenBank/DDBJ databases">
        <authorList>
            <person name="Gilroy R."/>
        </authorList>
    </citation>
    <scope>NUCLEOTIDE SEQUENCE</scope>
    <source>
        <strain evidence="5">ChiSjej1B19-7085</strain>
    </source>
</reference>